<evidence type="ECO:0000313" key="5">
    <source>
        <dbReference type="EMBL" id="CAH1413519.1"/>
    </source>
</evidence>
<feature type="domain" description="K Homology" evidence="4">
    <location>
        <begin position="252"/>
        <end position="325"/>
    </location>
</feature>
<feature type="compositionally biased region" description="Polar residues" evidence="3">
    <location>
        <begin position="565"/>
        <end position="576"/>
    </location>
</feature>
<evidence type="ECO:0000259" key="4">
    <source>
        <dbReference type="SMART" id="SM00322"/>
    </source>
</evidence>
<dbReference type="Gene3D" id="3.30.310.210">
    <property type="match status" value="2"/>
</dbReference>
<feature type="domain" description="K Homology" evidence="4">
    <location>
        <begin position="129"/>
        <end position="204"/>
    </location>
</feature>
<proteinExistence type="predicted"/>
<evidence type="ECO:0000256" key="2">
    <source>
        <dbReference type="PROSITE-ProRule" id="PRU00117"/>
    </source>
</evidence>
<dbReference type="SUPFAM" id="SSF54791">
    <property type="entry name" value="Eukaryotic type KH-domain (KH-domain type I)"/>
    <property type="match status" value="4"/>
</dbReference>
<dbReference type="EMBL" id="CAKMRJ010000001">
    <property type="protein sequence ID" value="CAH1413519.1"/>
    <property type="molecule type" value="Genomic_DNA"/>
</dbReference>
<protein>
    <recommendedName>
        <fullName evidence="4">K Homology domain-containing protein</fullName>
    </recommendedName>
</protein>
<organism evidence="5 6">
    <name type="scientific">Lactuca virosa</name>
    <dbReference type="NCBI Taxonomy" id="75947"/>
    <lineage>
        <taxon>Eukaryota</taxon>
        <taxon>Viridiplantae</taxon>
        <taxon>Streptophyta</taxon>
        <taxon>Embryophyta</taxon>
        <taxon>Tracheophyta</taxon>
        <taxon>Spermatophyta</taxon>
        <taxon>Magnoliopsida</taxon>
        <taxon>eudicotyledons</taxon>
        <taxon>Gunneridae</taxon>
        <taxon>Pentapetalae</taxon>
        <taxon>asterids</taxon>
        <taxon>campanulids</taxon>
        <taxon>Asterales</taxon>
        <taxon>Asteraceae</taxon>
        <taxon>Cichorioideae</taxon>
        <taxon>Cichorieae</taxon>
        <taxon>Lactucinae</taxon>
        <taxon>Lactuca</taxon>
    </lineage>
</organism>
<dbReference type="PROSITE" id="PS50084">
    <property type="entry name" value="KH_TYPE_1"/>
    <property type="match status" value="4"/>
</dbReference>
<keyword evidence="6" id="KW-1185">Reference proteome</keyword>
<keyword evidence="1" id="KW-0677">Repeat</keyword>
<keyword evidence="2" id="KW-0694">RNA-binding</keyword>
<feature type="compositionally biased region" description="Polar residues" evidence="3">
    <location>
        <begin position="585"/>
        <end position="606"/>
    </location>
</feature>
<feature type="domain" description="K Homology" evidence="4">
    <location>
        <begin position="334"/>
        <end position="409"/>
    </location>
</feature>
<sequence length="606" mass="67674">MEDNIRSFKRPHNPIFENNINKRGKFSDQFSETSSSLETLYRILCHSRKIGSVIGKGGVIIKALREETQAKITIDDSIPGSEERVVIIYSPSTKKPVTHNDMNLQCAAQDALLKVHDKILEEDINNNEKLVTTRILVPNNMVGCLLGKKGDVIQRLRSETRANIRILPSDQLPVCALSTDELVQISAKPAIVKRALYEISTLLHHHPRKDNFIPSGPHGFHPPGPQITNLPPPARWRGDYGSDHSRFGDTPAEFSMKILCSTAKIGGVIGKGGSNVRQIQQETGTDIHVDDVAVDSDERVICVSSFEDLRNPRSRTIDAILFLQEKASDYSEKGIVSTRLLLPSSKVGCILGQGGHVINEMRRRTKADIRVYSKQEKPKCASKDEELVKVSGIYGTVKDAVAEIASRYRARCLRDAKPEAESSPHGGRLAGYEPFTGGGRVYDEPRSYPPPARDYELYSHLAPHRDYEPHSHQALVRDYEGGGYRAPVRDYESNDYVAPRLGYSSPLRDYEYEPQGYQRFLRGVDMKMSSSSRGFSIGNASEITGTRPYGGASESSIADIHDPSQHLNSTHESYQIYNLPKRPSHTNTNPTSHTPYNHYSQKSYHI</sequence>
<comment type="caution">
    <text evidence="5">The sequence shown here is derived from an EMBL/GenBank/DDBJ whole genome shotgun (WGS) entry which is preliminary data.</text>
</comment>
<dbReference type="Proteomes" id="UP001157418">
    <property type="component" value="Unassembled WGS sequence"/>
</dbReference>
<name>A0AAU9LK14_9ASTR</name>
<dbReference type="CDD" id="cd22460">
    <property type="entry name" value="KH-I_PEPPER_rpt2_like"/>
    <property type="match status" value="1"/>
</dbReference>
<dbReference type="InterPro" id="IPR004087">
    <property type="entry name" value="KH_dom"/>
</dbReference>
<dbReference type="InterPro" id="IPR036612">
    <property type="entry name" value="KH_dom_type_1_sf"/>
</dbReference>
<dbReference type="PANTHER" id="PTHR10288">
    <property type="entry name" value="KH DOMAIN CONTAINING RNA BINDING PROTEIN"/>
    <property type="match status" value="1"/>
</dbReference>
<feature type="region of interest" description="Disordered" evidence="3">
    <location>
        <begin position="418"/>
        <end position="449"/>
    </location>
</feature>
<dbReference type="SMART" id="SM00322">
    <property type="entry name" value="KH"/>
    <property type="match status" value="4"/>
</dbReference>
<dbReference type="AlphaFoldDB" id="A0AAU9LK14"/>
<evidence type="ECO:0000256" key="3">
    <source>
        <dbReference type="SAM" id="MobiDB-lite"/>
    </source>
</evidence>
<dbReference type="Pfam" id="PF00013">
    <property type="entry name" value="KH_1"/>
    <property type="match status" value="4"/>
</dbReference>
<dbReference type="InterPro" id="IPR004088">
    <property type="entry name" value="KH_dom_type_1"/>
</dbReference>
<evidence type="ECO:0000256" key="1">
    <source>
        <dbReference type="ARBA" id="ARBA00022737"/>
    </source>
</evidence>
<dbReference type="CDD" id="cd22459">
    <property type="entry name" value="KH-I_PEPPER_rpt1_like"/>
    <property type="match status" value="1"/>
</dbReference>
<gene>
    <name evidence="5" type="ORF">LVIROSA_LOCUS1479</name>
</gene>
<evidence type="ECO:0000313" key="6">
    <source>
        <dbReference type="Proteomes" id="UP001157418"/>
    </source>
</evidence>
<dbReference type="GO" id="GO:0003723">
    <property type="term" value="F:RNA binding"/>
    <property type="evidence" value="ECO:0007669"/>
    <property type="project" value="UniProtKB-UniRule"/>
</dbReference>
<feature type="domain" description="K Homology" evidence="4">
    <location>
        <begin position="37"/>
        <end position="109"/>
    </location>
</feature>
<feature type="region of interest" description="Disordered" evidence="3">
    <location>
        <begin position="546"/>
        <end position="606"/>
    </location>
</feature>
<accession>A0AAU9LK14</accession>
<reference evidence="5 6" key="1">
    <citation type="submission" date="2022-01" db="EMBL/GenBank/DDBJ databases">
        <authorList>
            <person name="Xiong W."/>
            <person name="Schranz E."/>
        </authorList>
    </citation>
    <scope>NUCLEOTIDE SEQUENCE [LARGE SCALE GENOMIC DNA]</scope>
</reference>